<dbReference type="PANTHER" id="PTHR33969:SF2">
    <property type="entry name" value="SEGREGATION AND CONDENSATION PROTEIN A"/>
    <property type="match status" value="1"/>
</dbReference>
<evidence type="ECO:0000313" key="4">
    <source>
        <dbReference type="EMBL" id="GAA2039917.1"/>
    </source>
</evidence>
<feature type="compositionally biased region" description="Basic and acidic residues" evidence="3">
    <location>
        <begin position="1"/>
        <end position="13"/>
    </location>
</feature>
<organism evidence="4 5">
    <name type="scientific">Terrabacter terrae</name>
    <dbReference type="NCBI Taxonomy" id="318434"/>
    <lineage>
        <taxon>Bacteria</taxon>
        <taxon>Bacillati</taxon>
        <taxon>Actinomycetota</taxon>
        <taxon>Actinomycetes</taxon>
        <taxon>Micrococcales</taxon>
        <taxon>Intrasporangiaceae</taxon>
        <taxon>Terrabacter</taxon>
    </lineage>
</organism>
<dbReference type="EMBL" id="BAAANB010000021">
    <property type="protein sequence ID" value="GAA2039917.1"/>
    <property type="molecule type" value="Genomic_DNA"/>
</dbReference>
<dbReference type="Gene3D" id="1.10.10.580">
    <property type="entry name" value="Structural maintenance of chromosome 1. Chain E"/>
    <property type="match status" value="1"/>
</dbReference>
<comment type="caution">
    <text evidence="4">The sequence shown here is derived from an EMBL/GenBank/DDBJ whole genome shotgun (WGS) entry which is preliminary data.</text>
</comment>
<dbReference type="InterPro" id="IPR003768">
    <property type="entry name" value="ScpA"/>
</dbReference>
<protein>
    <recommendedName>
        <fullName evidence="2">Segregation and condensation protein A</fullName>
    </recommendedName>
</protein>
<evidence type="ECO:0000313" key="5">
    <source>
        <dbReference type="Proteomes" id="UP001501285"/>
    </source>
</evidence>
<feature type="region of interest" description="Disordered" evidence="3">
    <location>
        <begin position="1"/>
        <end position="23"/>
    </location>
</feature>
<gene>
    <name evidence="4" type="ORF">GCM10009740_35930</name>
</gene>
<keyword evidence="1" id="KW-0159">Chromosome partition</keyword>
<sequence length="367" mass="39282">MTEQDTVERRAVESDDVEDPVVPGAAETAEAAVAAVRGEPGGLPELGELADVAPVRAAPADELTPGGVITRRASTPFEVHLDVFSGPFDLLLGLISKHKLDITEVALAKVTDEFVAHIKAAQAADSDWDLDQASEFLLIAATLLDLKASRLLPQSGPQDEEDLALIEARDLLFARLLQYRAYKQIAGTFRDRMATAGRITPRQAGLDPEFASLLPELVIAVTPEQFAKIAARAMTPKVAPTVGLEHLHSPQVSVREQAAILVERLRHRGQVSFRSLVADADSTLVIVARFLALLELFKEAAIAFEQEEALGELDIRWTGAGAGEISIDDEFDEEAAGERPDGSSGPQEQQPAPAHGDAAARTGADDE</sequence>
<keyword evidence="5" id="KW-1185">Reference proteome</keyword>
<dbReference type="Proteomes" id="UP001501285">
    <property type="component" value="Unassembled WGS sequence"/>
</dbReference>
<dbReference type="Gene3D" id="6.10.250.2410">
    <property type="match status" value="1"/>
</dbReference>
<accession>A0ABN2UME1</accession>
<dbReference type="PANTHER" id="PTHR33969">
    <property type="entry name" value="SEGREGATION AND CONDENSATION PROTEIN A"/>
    <property type="match status" value="1"/>
</dbReference>
<proteinExistence type="predicted"/>
<evidence type="ECO:0000256" key="3">
    <source>
        <dbReference type="SAM" id="MobiDB-lite"/>
    </source>
</evidence>
<evidence type="ECO:0000256" key="2">
    <source>
        <dbReference type="ARBA" id="ARBA00044777"/>
    </source>
</evidence>
<reference evidence="4 5" key="1">
    <citation type="journal article" date="2019" name="Int. J. Syst. Evol. Microbiol.">
        <title>The Global Catalogue of Microorganisms (GCM) 10K type strain sequencing project: providing services to taxonomists for standard genome sequencing and annotation.</title>
        <authorList>
            <consortium name="The Broad Institute Genomics Platform"/>
            <consortium name="The Broad Institute Genome Sequencing Center for Infectious Disease"/>
            <person name="Wu L."/>
            <person name="Ma J."/>
        </authorList>
    </citation>
    <scope>NUCLEOTIDE SEQUENCE [LARGE SCALE GENOMIC DNA]</scope>
    <source>
        <strain evidence="4 5">JCM 14283</strain>
    </source>
</reference>
<evidence type="ECO:0000256" key="1">
    <source>
        <dbReference type="ARBA" id="ARBA00022829"/>
    </source>
</evidence>
<feature type="region of interest" description="Disordered" evidence="3">
    <location>
        <begin position="326"/>
        <end position="367"/>
    </location>
</feature>
<feature type="compositionally biased region" description="Acidic residues" evidence="3">
    <location>
        <begin position="326"/>
        <end position="335"/>
    </location>
</feature>
<dbReference type="Pfam" id="PF02616">
    <property type="entry name" value="SMC_ScpA"/>
    <property type="match status" value="1"/>
</dbReference>
<name>A0ABN2UME1_9MICO</name>
<dbReference type="RefSeq" id="WP_343993877.1">
    <property type="nucleotide sequence ID" value="NZ_BAAANB010000021.1"/>
</dbReference>
<dbReference type="InterPro" id="IPR023093">
    <property type="entry name" value="ScpA-like_C"/>
</dbReference>